<reference evidence="1" key="1">
    <citation type="journal article" date="2022" name="bioRxiv">
        <title>Deciphering the potential niche of two novel black yeast fungi from a biological soil crust based on their genomes, phenotypes, and melanin regulation.</title>
        <authorList>
            <consortium name="DOE Joint Genome Institute"/>
            <person name="Carr E.C."/>
            <person name="Barton Q."/>
            <person name="Grambo S."/>
            <person name="Sullivan M."/>
            <person name="Renfro C.M."/>
            <person name="Kuo A."/>
            <person name="Pangilinan J."/>
            <person name="Lipzen A."/>
            <person name="Keymanesh K."/>
            <person name="Savage E."/>
            <person name="Barry K."/>
            <person name="Grigoriev I.V."/>
            <person name="Riekhof W.R."/>
            <person name="Harris S.S."/>
        </authorList>
    </citation>
    <scope>NUCLEOTIDE SEQUENCE</scope>
    <source>
        <strain evidence="1">JF 03-4F</strain>
    </source>
</reference>
<organism evidence="1 2">
    <name type="scientific">Exophiala viscosa</name>
    <dbReference type="NCBI Taxonomy" id="2486360"/>
    <lineage>
        <taxon>Eukaryota</taxon>
        <taxon>Fungi</taxon>
        <taxon>Dikarya</taxon>
        <taxon>Ascomycota</taxon>
        <taxon>Pezizomycotina</taxon>
        <taxon>Eurotiomycetes</taxon>
        <taxon>Chaetothyriomycetidae</taxon>
        <taxon>Chaetothyriales</taxon>
        <taxon>Herpotrichiellaceae</taxon>
        <taxon>Exophiala</taxon>
    </lineage>
</organism>
<dbReference type="EMBL" id="MU404358">
    <property type="protein sequence ID" value="KAI1610286.1"/>
    <property type="molecule type" value="Genomic_DNA"/>
</dbReference>
<gene>
    <name evidence="1" type="ORF">EDD36DRAFT_421374</name>
</gene>
<evidence type="ECO:0000313" key="2">
    <source>
        <dbReference type="Proteomes" id="UP001203852"/>
    </source>
</evidence>
<keyword evidence="2" id="KW-1185">Reference proteome</keyword>
<protein>
    <submittedName>
        <fullName evidence="1">Uncharacterized protein</fullName>
    </submittedName>
</protein>
<proteinExistence type="predicted"/>
<evidence type="ECO:0000313" key="1">
    <source>
        <dbReference type="EMBL" id="KAI1610286.1"/>
    </source>
</evidence>
<comment type="caution">
    <text evidence="1">The sequence shown here is derived from an EMBL/GenBank/DDBJ whole genome shotgun (WGS) entry which is preliminary data.</text>
</comment>
<sequence length="203" mass="22374">MCFRGRVKKFCMQCTDDVGATDPRHLPIETVRCHAYMYGDRSRCPGVIGTDRTLSTDEGIICQRCRETIVRNAERAGRENREREAGVTANKMLIDPQRIDQAAPMERMVIIDRMATTDGTAVEAPVAATMGEVVPTAIRPTEQTVIMGQTGRTVITDRMDRATTDTTAIIEGCGRSYPRLEVVTDATIEGCSLVDGRELCSAR</sequence>
<name>A0AAN6DPP5_9EURO</name>
<dbReference type="Proteomes" id="UP001203852">
    <property type="component" value="Unassembled WGS sequence"/>
</dbReference>
<dbReference type="AlphaFoldDB" id="A0AAN6DPP5"/>
<accession>A0AAN6DPP5</accession>